<dbReference type="Gene3D" id="3.30.420.10">
    <property type="entry name" value="Ribonuclease H-like superfamily/Ribonuclease H"/>
    <property type="match status" value="1"/>
</dbReference>
<evidence type="ECO:0000256" key="1">
    <source>
        <dbReference type="ARBA" id="ARBA00022705"/>
    </source>
</evidence>
<feature type="domain" description="DNA-directed DNA polymerase family A palm" evidence="2">
    <location>
        <begin position="1077"/>
        <end position="1236"/>
    </location>
</feature>
<comment type="caution">
    <text evidence="3">The sequence shown here is derived from an EMBL/GenBank/DDBJ whole genome shotgun (WGS) entry which is preliminary data.</text>
</comment>
<dbReference type="AlphaFoldDB" id="A0A8J5B912"/>
<dbReference type="GO" id="GO:0006302">
    <property type="term" value="P:double-strand break repair"/>
    <property type="evidence" value="ECO:0007669"/>
    <property type="project" value="TreeGrafter"/>
</dbReference>
<keyword evidence="1" id="KW-0235">DNA replication</keyword>
<dbReference type="PRINTS" id="PR00868">
    <property type="entry name" value="DNAPOLI"/>
</dbReference>
<dbReference type="InterPro" id="IPR002562">
    <property type="entry name" value="3'-5'_exonuclease_dom"/>
</dbReference>
<keyword evidence="4" id="KW-1185">Reference proteome</keyword>
<protein>
    <recommendedName>
        <fullName evidence="2">DNA-directed DNA polymerase family A palm domain-containing protein</fullName>
    </recommendedName>
</protein>
<dbReference type="InterPro" id="IPR001098">
    <property type="entry name" value="DNA-dir_DNA_pol_A_palm_dom"/>
</dbReference>
<dbReference type="InterPro" id="IPR012337">
    <property type="entry name" value="RNaseH-like_sf"/>
</dbReference>
<evidence type="ECO:0000259" key="2">
    <source>
        <dbReference type="SMART" id="SM00482"/>
    </source>
</evidence>
<dbReference type="GO" id="GO:0003677">
    <property type="term" value="F:DNA binding"/>
    <property type="evidence" value="ECO:0007669"/>
    <property type="project" value="InterPro"/>
</dbReference>
<dbReference type="SUPFAM" id="SSF56672">
    <property type="entry name" value="DNA/RNA polymerases"/>
    <property type="match status" value="1"/>
</dbReference>
<proteinExistence type="predicted"/>
<evidence type="ECO:0000313" key="4">
    <source>
        <dbReference type="Proteomes" id="UP000734854"/>
    </source>
</evidence>
<dbReference type="FunFam" id="3.30.420.10:FF:000051">
    <property type="entry name" value="DNA polymerase I"/>
    <property type="match status" value="1"/>
</dbReference>
<dbReference type="GO" id="GO:0003887">
    <property type="term" value="F:DNA-directed DNA polymerase activity"/>
    <property type="evidence" value="ECO:0007669"/>
    <property type="project" value="InterPro"/>
</dbReference>
<dbReference type="SUPFAM" id="SSF53098">
    <property type="entry name" value="Ribonuclease H-like"/>
    <property type="match status" value="1"/>
</dbReference>
<reference evidence="3 4" key="1">
    <citation type="submission" date="2020-08" db="EMBL/GenBank/DDBJ databases">
        <title>Plant Genome Project.</title>
        <authorList>
            <person name="Zhang R.-G."/>
        </authorList>
    </citation>
    <scope>NUCLEOTIDE SEQUENCE [LARGE SCALE GENOMIC DNA]</scope>
    <source>
        <tissue evidence="3">Rhizome</tissue>
    </source>
</reference>
<dbReference type="InterPro" id="IPR043502">
    <property type="entry name" value="DNA/RNA_pol_sf"/>
</dbReference>
<dbReference type="CDD" id="cd06139">
    <property type="entry name" value="DNA_polA_I_Ecoli_like_exo"/>
    <property type="match status" value="1"/>
</dbReference>
<dbReference type="InterPro" id="IPR036397">
    <property type="entry name" value="RNaseH_sf"/>
</dbReference>
<evidence type="ECO:0000313" key="3">
    <source>
        <dbReference type="EMBL" id="KAG6466731.1"/>
    </source>
</evidence>
<dbReference type="Gene3D" id="3.30.70.370">
    <property type="match status" value="2"/>
</dbReference>
<dbReference type="InterPro" id="IPR002298">
    <property type="entry name" value="DNA_polymerase_A"/>
</dbReference>
<dbReference type="Pfam" id="PF00476">
    <property type="entry name" value="DNA_pol_A"/>
    <property type="match status" value="2"/>
</dbReference>
<name>A0A8J5B912_ZINOF</name>
<dbReference type="SMART" id="SM00482">
    <property type="entry name" value="POLAc"/>
    <property type="match status" value="1"/>
</dbReference>
<sequence length="1279" mass="143247">MVIMVSTHVGVRGRFSCSPSYLWLSSCLQRAAYGLGPFSPIRPFACCAGWAIVRISVSLAMFSLTNYSSTEYVGSAEVVHGISSLIQYDIALLDIVVTSFLLSLVLTPHLFSDRTMQEIKERISKDWWLSETDKLRLKKKHNKLLTNIRGGGCTDLLPQYVESKIGKEAVELGNVENGRVHILTNHLQDIIHQVPTHTVRHNSASMNESAVDNKHQQSLIPKSRFTFQNPQLERLILNLQLPHYDRVAEVVNDVSGGTVHSEKCFINGQHIKTSSTGPPAKDLQKVLHQEKTTDVYDKVIIVDNVSTAKEVAGRHNSPSMNESAVDNRQSLILEIRLTSQNLQLERAILNLQPPQYDHVAKVVNDVSGGTVHSEKCFINGQHIKTSTTGPPAKDVQKVVHQEKTTDVYDKVIIVDNVSTAKEVVVRHNSTSMNESAVDNKHRQSLIPESRSTFQNPQLEKPILNLQLPQYDRVAEVVNDVSCGKVHSENCFINGQHITTSTTGPPAKDLQKAVHQEKTTDAYDKVIIVDNVSTAKEVARLLITDYKNFIHACDTEVANIDVKSDTPVGHGEVICFNIYSGPLADFGNGKSCVWVDVLDGGVEVLMEFAPFFQDPSIKKVWHNYSFDSHIIGNNGIKLAGFHADTMHLARLFDSSRTTDGGYSLEALTSDPKIMSQGNSDDDVELISGKMSMKSIFGKKKLKKDGFEGKIITLPPVDVLQREERRSWIRYSALDAMNTLKLFNRLKEKLMHVPWFLKDSIQGTMYDFYEKCWRPFGVLLVKMESEGILVDKVHLSKIEKLAVGDKQIVADKFRRWASKYCEDAKYMNVGSDTQIRQLLFDDTSRRWSMCAPIKMSSTLLLNQQFCNFYLFVIMFCRGRNDMNFESKPESKSFKVPNTEKIVEEGKKTPLKYRTIHLHKICEGLQTDMYTASGLPSVSADALKVFAGNIPRNQICRIDNACSDEYATEEGIMDDHNLTDTGTDYEDCSYGTAFEAFGGGNKGREACEAIAALCETSAIDSLITNFIIPLQDNHFSCSHGRIHCSLNINTETGRLSARRPNLQVFVQYPNQPALVKDTYKIRQTFIAEPGKSLIVADYGQLELRILAHLADCKSMLEAFKAGGDFHSRTAMNMYAHVCEAVKNKRVLLEWDRQPGEDKPPVPLLKDAFASERRKAKMLNFSIAYGKTPVDLSRDWKGSAADVTMCAMLEMDKNVHLKELGWKLLLQVRGEVILEGPAESAELAKSIVVECMSKPFFGENFLKVDLAVDAKCAESWYAAKKQT</sequence>
<gene>
    <name evidence="3" type="ORF">ZIOFF_075433</name>
</gene>
<dbReference type="Proteomes" id="UP000734854">
    <property type="component" value="Unassembled WGS sequence"/>
</dbReference>
<dbReference type="PANTHER" id="PTHR10133:SF27">
    <property type="entry name" value="DNA POLYMERASE NU"/>
    <property type="match status" value="1"/>
</dbReference>
<dbReference type="Gene3D" id="1.10.150.20">
    <property type="entry name" value="5' to 3' exonuclease, C-terminal subdomain"/>
    <property type="match status" value="1"/>
</dbReference>
<dbReference type="GO" id="GO:0006261">
    <property type="term" value="P:DNA-templated DNA replication"/>
    <property type="evidence" value="ECO:0007669"/>
    <property type="project" value="InterPro"/>
</dbReference>
<dbReference type="Pfam" id="PF01612">
    <property type="entry name" value="DNA_pol_A_exo1"/>
    <property type="match status" value="1"/>
</dbReference>
<dbReference type="PANTHER" id="PTHR10133">
    <property type="entry name" value="DNA POLYMERASE I"/>
    <property type="match status" value="1"/>
</dbReference>
<dbReference type="EMBL" id="JACMSC010000126">
    <property type="protein sequence ID" value="KAG6466731.1"/>
    <property type="molecule type" value="Genomic_DNA"/>
</dbReference>
<organism evidence="3 4">
    <name type="scientific">Zingiber officinale</name>
    <name type="common">Ginger</name>
    <name type="synonym">Amomum zingiber</name>
    <dbReference type="NCBI Taxonomy" id="94328"/>
    <lineage>
        <taxon>Eukaryota</taxon>
        <taxon>Viridiplantae</taxon>
        <taxon>Streptophyta</taxon>
        <taxon>Embryophyta</taxon>
        <taxon>Tracheophyta</taxon>
        <taxon>Spermatophyta</taxon>
        <taxon>Magnoliopsida</taxon>
        <taxon>Liliopsida</taxon>
        <taxon>Zingiberales</taxon>
        <taxon>Zingiberaceae</taxon>
        <taxon>Zingiber</taxon>
    </lineage>
</organism>
<dbReference type="GO" id="GO:0008408">
    <property type="term" value="F:3'-5' exonuclease activity"/>
    <property type="evidence" value="ECO:0007669"/>
    <property type="project" value="InterPro"/>
</dbReference>
<accession>A0A8J5B912</accession>